<evidence type="ECO:0000313" key="2">
    <source>
        <dbReference type="EMBL" id="MFC3204630.1"/>
    </source>
</evidence>
<comment type="caution">
    <text evidence="2">The sequence shown here is derived from an EMBL/GenBank/DDBJ whole genome shotgun (WGS) entry which is preliminary data.</text>
</comment>
<feature type="transmembrane region" description="Helical" evidence="1">
    <location>
        <begin position="42"/>
        <end position="65"/>
    </location>
</feature>
<dbReference type="Proteomes" id="UP001595583">
    <property type="component" value="Unassembled WGS sequence"/>
</dbReference>
<evidence type="ECO:0000313" key="3">
    <source>
        <dbReference type="Proteomes" id="UP001595583"/>
    </source>
</evidence>
<accession>A0ABV7K2I5</accession>
<dbReference type="EMBL" id="JBHRTK010000001">
    <property type="protein sequence ID" value="MFC3204630.1"/>
    <property type="molecule type" value="Genomic_DNA"/>
</dbReference>
<keyword evidence="1" id="KW-0812">Transmembrane</keyword>
<organism evidence="2 3">
    <name type="scientific">Aquamicrobium soli</name>
    <dbReference type="NCBI Taxonomy" id="1811518"/>
    <lineage>
        <taxon>Bacteria</taxon>
        <taxon>Pseudomonadati</taxon>
        <taxon>Pseudomonadota</taxon>
        <taxon>Alphaproteobacteria</taxon>
        <taxon>Hyphomicrobiales</taxon>
        <taxon>Phyllobacteriaceae</taxon>
        <taxon>Aquamicrobium</taxon>
    </lineage>
</organism>
<dbReference type="RefSeq" id="WP_378217294.1">
    <property type="nucleotide sequence ID" value="NZ_JBHRTK010000001.1"/>
</dbReference>
<proteinExistence type="predicted"/>
<reference evidence="3" key="1">
    <citation type="journal article" date="2019" name="Int. J. Syst. Evol. Microbiol.">
        <title>The Global Catalogue of Microorganisms (GCM) 10K type strain sequencing project: providing services to taxonomists for standard genome sequencing and annotation.</title>
        <authorList>
            <consortium name="The Broad Institute Genomics Platform"/>
            <consortium name="The Broad Institute Genome Sequencing Center for Infectious Disease"/>
            <person name="Wu L."/>
            <person name="Ma J."/>
        </authorList>
    </citation>
    <scope>NUCLEOTIDE SEQUENCE [LARGE SCALE GENOMIC DNA]</scope>
    <source>
        <strain evidence="3">KCTC 52165</strain>
    </source>
</reference>
<keyword evidence="1" id="KW-0472">Membrane</keyword>
<keyword evidence="3" id="KW-1185">Reference proteome</keyword>
<keyword evidence="1" id="KW-1133">Transmembrane helix</keyword>
<gene>
    <name evidence="2" type="ORF">ACFOHJ_00155</name>
</gene>
<protein>
    <submittedName>
        <fullName evidence="2">Uncharacterized protein</fullName>
    </submittedName>
</protein>
<evidence type="ECO:0000256" key="1">
    <source>
        <dbReference type="SAM" id="Phobius"/>
    </source>
</evidence>
<name>A0ABV7K2I5_9HYPH</name>
<sequence length="73" mass="8135">MIEAQGRCFRSRRELFSCRLAGLRTLLVSAGAGLRRHIFLHLWVLIDWLAVQGVVLLHIAVVIVATSSGSETY</sequence>